<accession>A0A8J6XCV8</accession>
<evidence type="ECO:0000313" key="3">
    <source>
        <dbReference type="EMBL" id="MBD2770828.1"/>
    </source>
</evidence>
<dbReference type="PANTHER" id="PTHR23150:SF19">
    <property type="entry name" value="FORMYLGLYCINE-GENERATING ENZYME"/>
    <property type="match status" value="1"/>
</dbReference>
<evidence type="ECO:0000256" key="1">
    <source>
        <dbReference type="SAM" id="MobiDB-lite"/>
    </source>
</evidence>
<dbReference type="EMBL" id="JACXAE010000009">
    <property type="protein sequence ID" value="MBD2770828.1"/>
    <property type="molecule type" value="Genomic_DNA"/>
</dbReference>
<dbReference type="Pfam" id="PF03781">
    <property type="entry name" value="FGE-sulfatase"/>
    <property type="match status" value="1"/>
</dbReference>
<dbReference type="InterPro" id="IPR016187">
    <property type="entry name" value="CTDL_fold"/>
</dbReference>
<dbReference type="Gene3D" id="3.90.1580.10">
    <property type="entry name" value="paralog of FGE (formylglycine-generating enzyme)"/>
    <property type="match status" value="1"/>
</dbReference>
<comment type="caution">
    <text evidence="3">The sequence shown here is derived from an EMBL/GenBank/DDBJ whole genome shotgun (WGS) entry which is preliminary data.</text>
</comment>
<name>A0A8J6XCV8_9CYAN</name>
<evidence type="ECO:0000313" key="4">
    <source>
        <dbReference type="Proteomes" id="UP000629098"/>
    </source>
</evidence>
<feature type="domain" description="Sulfatase-modifying factor enzyme-like" evidence="2">
    <location>
        <begin position="596"/>
        <end position="833"/>
    </location>
</feature>
<dbReference type="PANTHER" id="PTHR23150">
    <property type="entry name" value="SULFATASE MODIFYING FACTOR 1, 2"/>
    <property type="match status" value="1"/>
</dbReference>
<dbReference type="InterPro" id="IPR042095">
    <property type="entry name" value="SUMF_sf"/>
</dbReference>
<dbReference type="SUPFAM" id="SSF56436">
    <property type="entry name" value="C-type lectin-like"/>
    <property type="match status" value="1"/>
</dbReference>
<sequence>MTDEASPQLDQLIAALGKKLELTTTEIADILWLALKSPGDGETSVMPSVSKPIESRKQPSNPATSSSPSPSSHTEPRAEVYTATSSQPGSQGDFLPIKLSDARSLRQPLKLARALRPLMQKIFSGTKVVIDEQATAQRTAENRICIPVFKPALEPWFDLALVVDESKSMIFWQKTIQELQKLLEHCGAFRDVRTWGLVTNQKGKVVLQRGTSKIHHRRTYDPRELIDPTGQRLILVVSDCVGTIWRNGDAISVLEKWVKQNPVAIVQMLPEWLWLRTGLSLGAMVQLGSSTPGVANQNLRIKDVLLWDDINFATGIKVPVFTLEPEMAATWSEMVVGKSYAKATGFVFPSEIHLIDDEDSEPDADSEELVNSFRLTASPMARKLASLLSAAPVITLPIVRVIQNEMLKESQQVHVAEVFLGGILKPLGEIKPATNPDEIQFIFIDEERSDDQKIRDIFLEAAPETHSLEVLNAISEYFAQRLGKSLVEFYALLRKPQVAQIDGFSTKPFALLTAKVLKRLGGDYAHIAEELEKQWKQIDEGEINGKKVLLKTFTFDVATVEVEKSKGRRKPQIIINRTRHEAKYFTENLPNNVPLEMVAIPGGTFIMGAPETEAESSDSERPQHEVTVPPFFMGKYTVTQAQWRVVANLPQVNRELDPDPSRFKGDNLPVDSIWWYDAEEFCARLSVHTKRHYRLPSEAEWEYACRAGTTTPFHFGETITPELANYDGEYTYGSGLKGEYREKTTPVGSFNVANAFGLYDMHGNVWEWCADNWHEDYEGASNDGSAWKEVNENDNRRMLRGGSWYNDPGLCRSAYRDFNAPDRRLDYIGFRVVVAVART</sequence>
<organism evidence="3 4">
    <name type="scientific">Iningainema tapete BLCC-T55</name>
    <dbReference type="NCBI Taxonomy" id="2748662"/>
    <lineage>
        <taxon>Bacteria</taxon>
        <taxon>Bacillati</taxon>
        <taxon>Cyanobacteriota</taxon>
        <taxon>Cyanophyceae</taxon>
        <taxon>Nostocales</taxon>
        <taxon>Scytonemataceae</taxon>
        <taxon>Iningainema tapete</taxon>
    </lineage>
</organism>
<dbReference type="GO" id="GO:0120147">
    <property type="term" value="F:formylglycine-generating oxidase activity"/>
    <property type="evidence" value="ECO:0007669"/>
    <property type="project" value="TreeGrafter"/>
</dbReference>
<protein>
    <submittedName>
        <fullName evidence="3">Formylglycine-generating enzyme family protein</fullName>
    </submittedName>
</protein>
<dbReference type="RefSeq" id="WP_190825115.1">
    <property type="nucleotide sequence ID" value="NZ_CAWPPI010000009.1"/>
</dbReference>
<dbReference type="Proteomes" id="UP000629098">
    <property type="component" value="Unassembled WGS sequence"/>
</dbReference>
<feature type="compositionally biased region" description="Low complexity" evidence="1">
    <location>
        <begin position="59"/>
        <end position="72"/>
    </location>
</feature>
<keyword evidence="4" id="KW-1185">Reference proteome</keyword>
<evidence type="ECO:0000259" key="2">
    <source>
        <dbReference type="Pfam" id="PF03781"/>
    </source>
</evidence>
<dbReference type="InterPro" id="IPR047738">
    <property type="entry name" value="SAV_2336-like_N"/>
</dbReference>
<gene>
    <name evidence="3" type="ORF">ICL16_01480</name>
</gene>
<dbReference type="InterPro" id="IPR051043">
    <property type="entry name" value="Sulfatase_Mod_Factor_Kinase"/>
</dbReference>
<dbReference type="AlphaFoldDB" id="A0A8J6XCV8"/>
<feature type="region of interest" description="Disordered" evidence="1">
    <location>
        <begin position="38"/>
        <end position="93"/>
    </location>
</feature>
<dbReference type="InterPro" id="IPR005532">
    <property type="entry name" value="SUMF_dom"/>
</dbReference>
<reference evidence="3" key="1">
    <citation type="submission" date="2020-09" db="EMBL/GenBank/DDBJ databases">
        <title>Iningainema tapete sp. nov. (Scytonemataceae, Cyanobacteria) from greenhouses in central Florida (USA) produces two types of nodularin with biosynthetic potential for microcystin-LR and anabaenopeptins.</title>
        <authorList>
            <person name="Berthold D.E."/>
            <person name="Lefler F.W."/>
            <person name="Huang I.-S."/>
            <person name="Abdulla H."/>
            <person name="Zimba P.V."/>
            <person name="Laughinghouse H.D. IV."/>
        </authorList>
    </citation>
    <scope>NUCLEOTIDE SEQUENCE</scope>
    <source>
        <strain evidence="3">BLCCT55</strain>
    </source>
</reference>
<dbReference type="NCBIfam" id="NF041121">
    <property type="entry name" value="SAV_2336_NTERM"/>
    <property type="match status" value="1"/>
</dbReference>
<proteinExistence type="predicted"/>